<dbReference type="Proteomes" id="UP001359485">
    <property type="component" value="Unassembled WGS sequence"/>
</dbReference>
<accession>A0ABR1AZR6</accession>
<comment type="caution">
    <text evidence="2">The sequence shown here is derived from an EMBL/GenBank/DDBJ whole genome shotgun (WGS) entry which is preliminary data.</text>
</comment>
<evidence type="ECO:0000256" key="1">
    <source>
        <dbReference type="SAM" id="MobiDB-lite"/>
    </source>
</evidence>
<feature type="region of interest" description="Disordered" evidence="1">
    <location>
        <begin position="167"/>
        <end position="223"/>
    </location>
</feature>
<organism evidence="2 3">
    <name type="scientific">Polyplax serrata</name>
    <name type="common">Common mouse louse</name>
    <dbReference type="NCBI Taxonomy" id="468196"/>
    <lineage>
        <taxon>Eukaryota</taxon>
        <taxon>Metazoa</taxon>
        <taxon>Ecdysozoa</taxon>
        <taxon>Arthropoda</taxon>
        <taxon>Hexapoda</taxon>
        <taxon>Insecta</taxon>
        <taxon>Pterygota</taxon>
        <taxon>Neoptera</taxon>
        <taxon>Paraneoptera</taxon>
        <taxon>Psocodea</taxon>
        <taxon>Troctomorpha</taxon>
        <taxon>Phthiraptera</taxon>
        <taxon>Anoplura</taxon>
        <taxon>Polyplacidae</taxon>
        <taxon>Polyplax</taxon>
    </lineage>
</organism>
<dbReference type="EMBL" id="JAWJWF010000005">
    <property type="protein sequence ID" value="KAK6632046.1"/>
    <property type="molecule type" value="Genomic_DNA"/>
</dbReference>
<evidence type="ECO:0000313" key="2">
    <source>
        <dbReference type="EMBL" id="KAK6632046.1"/>
    </source>
</evidence>
<proteinExistence type="predicted"/>
<gene>
    <name evidence="2" type="ORF">RUM44_007076</name>
</gene>
<feature type="compositionally biased region" description="Basic residues" evidence="1">
    <location>
        <begin position="170"/>
        <end position="186"/>
    </location>
</feature>
<evidence type="ECO:0000313" key="3">
    <source>
        <dbReference type="Proteomes" id="UP001359485"/>
    </source>
</evidence>
<sequence length="269" mass="30596">MGKNVVSHFRVQESLGKDESEVDQWPSGLLLLKNYINSHFSETVEVCGLKLPKYFTNKNVSCPFCFTSWQTNAHSFKLLPSSGKKFKCDTGSDEPEREKTQEYCTRNKMVLKCHICLRKTYFSFEKPKRKSESEILEPIVVNETEKKRKKKKKNRCVNLSVQACLSAGMSRKRNKKDKPKNKKKGQKFVPAENKADREIQTPGRVKNPAAKRNSKSVVSRKPEAKLVPNPFASSAALKAKKLKSMKRILNDQKEAAASSFKEFLSVISS</sequence>
<reference evidence="2 3" key="1">
    <citation type="submission" date="2023-09" db="EMBL/GenBank/DDBJ databases">
        <title>Genomes of two closely related lineages of the louse Polyplax serrata with different host specificities.</title>
        <authorList>
            <person name="Martinu J."/>
            <person name="Tarabai H."/>
            <person name="Stefka J."/>
            <person name="Hypsa V."/>
        </authorList>
    </citation>
    <scope>NUCLEOTIDE SEQUENCE [LARGE SCALE GENOMIC DNA]</scope>
    <source>
        <strain evidence="2">98ZLc_SE</strain>
    </source>
</reference>
<protein>
    <submittedName>
        <fullName evidence="2">Uncharacterized protein</fullName>
    </submittedName>
</protein>
<keyword evidence="3" id="KW-1185">Reference proteome</keyword>
<name>A0ABR1AZR6_POLSC</name>